<dbReference type="Proteomes" id="UP000249260">
    <property type="component" value="Unassembled WGS sequence"/>
</dbReference>
<organism evidence="9 10">
    <name type="scientific">Paenibacillus montanisoli</name>
    <dbReference type="NCBI Taxonomy" id="2081970"/>
    <lineage>
        <taxon>Bacteria</taxon>
        <taxon>Bacillati</taxon>
        <taxon>Bacillota</taxon>
        <taxon>Bacilli</taxon>
        <taxon>Bacillales</taxon>
        <taxon>Paenibacillaceae</taxon>
        <taxon>Paenibacillus</taxon>
    </lineage>
</organism>
<evidence type="ECO:0000313" key="10">
    <source>
        <dbReference type="Proteomes" id="UP000249260"/>
    </source>
</evidence>
<dbReference type="InterPro" id="IPR035906">
    <property type="entry name" value="MetI-like_sf"/>
</dbReference>
<keyword evidence="2 7" id="KW-0813">Transport</keyword>
<evidence type="ECO:0000256" key="3">
    <source>
        <dbReference type="ARBA" id="ARBA00022475"/>
    </source>
</evidence>
<accession>A0A328U5H0</accession>
<keyword evidence="3" id="KW-1003">Cell membrane</keyword>
<dbReference type="Pfam" id="PF00528">
    <property type="entry name" value="BPD_transp_1"/>
    <property type="match status" value="1"/>
</dbReference>
<keyword evidence="5 7" id="KW-1133">Transmembrane helix</keyword>
<feature type="transmembrane region" description="Helical" evidence="7">
    <location>
        <begin position="98"/>
        <end position="119"/>
    </location>
</feature>
<evidence type="ECO:0000256" key="5">
    <source>
        <dbReference type="ARBA" id="ARBA00022989"/>
    </source>
</evidence>
<feature type="domain" description="ABC transmembrane type-1" evidence="8">
    <location>
        <begin position="94"/>
        <end position="309"/>
    </location>
</feature>
<proteinExistence type="inferred from homology"/>
<evidence type="ECO:0000259" key="8">
    <source>
        <dbReference type="PROSITE" id="PS50928"/>
    </source>
</evidence>
<evidence type="ECO:0000256" key="7">
    <source>
        <dbReference type="RuleBase" id="RU363032"/>
    </source>
</evidence>
<comment type="caution">
    <text evidence="9">The sequence shown here is derived from an EMBL/GenBank/DDBJ whole genome shotgun (WGS) entry which is preliminary data.</text>
</comment>
<protein>
    <submittedName>
        <fullName evidence="9">Sugar ABC transporter permease</fullName>
    </submittedName>
</protein>
<comment type="subcellular location">
    <subcellularLocation>
        <location evidence="1 7">Cell membrane</location>
        <topology evidence="1 7">Multi-pass membrane protein</topology>
    </subcellularLocation>
</comment>
<dbReference type="EMBL" id="QLUW01000003">
    <property type="protein sequence ID" value="RAP75274.1"/>
    <property type="molecule type" value="Genomic_DNA"/>
</dbReference>
<dbReference type="SUPFAM" id="SSF161098">
    <property type="entry name" value="MetI-like"/>
    <property type="match status" value="1"/>
</dbReference>
<evidence type="ECO:0000256" key="1">
    <source>
        <dbReference type="ARBA" id="ARBA00004651"/>
    </source>
</evidence>
<dbReference type="OrthoDB" id="9785836at2"/>
<dbReference type="InterPro" id="IPR050809">
    <property type="entry name" value="UgpAE/MalFG_permease"/>
</dbReference>
<gene>
    <name evidence="9" type="ORF">DL346_18040</name>
</gene>
<dbReference type="InterPro" id="IPR000515">
    <property type="entry name" value="MetI-like"/>
</dbReference>
<feature type="transmembrane region" description="Helical" evidence="7">
    <location>
        <begin position="228"/>
        <end position="252"/>
    </location>
</feature>
<dbReference type="PROSITE" id="PS50928">
    <property type="entry name" value="ABC_TM1"/>
    <property type="match status" value="1"/>
</dbReference>
<sequence>MPSTNVAATAVPANTPKRQTRFMDVKKKLKKSAVLYLIIAPVVVYFAIWAYWPMYGVQIAFKNFMPGVGIWGSPWAGFHHFERLFNSYYFGPIVRNTIAISLYSILIGIPTPIILALMFNELRSKRFKTIAQTISYAPHFISVVVAVGMLLFFLSPTNGVINALIELFGGTPKSFLSQPGSFWSIFVWSGTWQGIGWASLIYTAAMSGISPDQYEAAYIDGASKFRRIWHITLPGIAPTIVILSILSVGGIMSVGHEKILLLQNGLNLETSEVISTYVYKSGIQNAQYSFSAAIGLFNNVINFAILLLVNTVARRINETSLW</sequence>
<keyword evidence="4 7" id="KW-0812">Transmembrane</keyword>
<dbReference type="Gene3D" id="1.10.3720.10">
    <property type="entry name" value="MetI-like"/>
    <property type="match status" value="1"/>
</dbReference>
<feature type="transmembrane region" description="Helical" evidence="7">
    <location>
        <begin position="185"/>
        <end position="207"/>
    </location>
</feature>
<reference evidence="9 10" key="1">
    <citation type="submission" date="2018-06" db="EMBL/GenBank/DDBJ databases">
        <title>Paenibacillus montanisoli sp. nov., isolated from mountain area soil.</title>
        <authorList>
            <person name="Wu M."/>
        </authorList>
    </citation>
    <scope>NUCLEOTIDE SEQUENCE [LARGE SCALE GENOMIC DNA]</scope>
    <source>
        <strain evidence="9 10">RA17</strain>
    </source>
</reference>
<feature type="transmembrane region" description="Helical" evidence="7">
    <location>
        <begin position="140"/>
        <end position="165"/>
    </location>
</feature>
<name>A0A328U5H0_9BACL</name>
<feature type="transmembrane region" description="Helical" evidence="7">
    <location>
        <begin position="33"/>
        <end position="52"/>
    </location>
</feature>
<dbReference type="CDD" id="cd06261">
    <property type="entry name" value="TM_PBP2"/>
    <property type="match status" value="1"/>
</dbReference>
<evidence type="ECO:0000256" key="2">
    <source>
        <dbReference type="ARBA" id="ARBA00022448"/>
    </source>
</evidence>
<dbReference type="PANTHER" id="PTHR43227">
    <property type="entry name" value="BLL4140 PROTEIN"/>
    <property type="match status" value="1"/>
</dbReference>
<evidence type="ECO:0000256" key="4">
    <source>
        <dbReference type="ARBA" id="ARBA00022692"/>
    </source>
</evidence>
<keyword evidence="10" id="KW-1185">Reference proteome</keyword>
<evidence type="ECO:0000256" key="6">
    <source>
        <dbReference type="ARBA" id="ARBA00023136"/>
    </source>
</evidence>
<dbReference type="RefSeq" id="WP_112883538.1">
    <property type="nucleotide sequence ID" value="NZ_QLUW01000003.1"/>
</dbReference>
<dbReference type="GO" id="GO:0005886">
    <property type="term" value="C:plasma membrane"/>
    <property type="evidence" value="ECO:0007669"/>
    <property type="project" value="UniProtKB-SubCell"/>
</dbReference>
<dbReference type="PANTHER" id="PTHR43227:SF11">
    <property type="entry name" value="BLL4140 PROTEIN"/>
    <property type="match status" value="1"/>
</dbReference>
<evidence type="ECO:0000313" key="9">
    <source>
        <dbReference type="EMBL" id="RAP75274.1"/>
    </source>
</evidence>
<keyword evidence="6 7" id="KW-0472">Membrane</keyword>
<feature type="transmembrane region" description="Helical" evidence="7">
    <location>
        <begin position="288"/>
        <end position="309"/>
    </location>
</feature>
<comment type="similarity">
    <text evidence="7">Belongs to the binding-protein-dependent transport system permease family.</text>
</comment>
<dbReference type="AlphaFoldDB" id="A0A328U5H0"/>
<dbReference type="GO" id="GO:0055085">
    <property type="term" value="P:transmembrane transport"/>
    <property type="evidence" value="ECO:0007669"/>
    <property type="project" value="InterPro"/>
</dbReference>